<name>A0A2T3IEE1_9GAMM</name>
<dbReference type="AlphaFoldDB" id="A0A2T3IEE1"/>
<comment type="caution">
    <text evidence="2">The sequence shown here is derived from an EMBL/GenBank/DDBJ whole genome shotgun (WGS) entry which is preliminary data.</text>
</comment>
<dbReference type="EMBL" id="PYMK01000044">
    <property type="protein sequence ID" value="PSU21752.1"/>
    <property type="molecule type" value="Genomic_DNA"/>
</dbReference>
<accession>A0A2T3IEE1</accession>
<organism evidence="2 3">
    <name type="scientific">Photobacterium aquimaris</name>
    <dbReference type="NCBI Taxonomy" id="512643"/>
    <lineage>
        <taxon>Bacteria</taxon>
        <taxon>Pseudomonadati</taxon>
        <taxon>Pseudomonadota</taxon>
        <taxon>Gammaproteobacteria</taxon>
        <taxon>Vibrionales</taxon>
        <taxon>Vibrionaceae</taxon>
        <taxon>Photobacterium</taxon>
    </lineage>
</organism>
<evidence type="ECO:0000313" key="2">
    <source>
        <dbReference type="EMBL" id="PSU21752.1"/>
    </source>
</evidence>
<reference evidence="2 3" key="1">
    <citation type="submission" date="2018-03" db="EMBL/GenBank/DDBJ databases">
        <title>Whole genome sequencing of Histamine producing bacteria.</title>
        <authorList>
            <person name="Butler K."/>
        </authorList>
    </citation>
    <scope>NUCLEOTIDE SEQUENCE [LARGE SCALE GENOMIC DNA]</scope>
    <source>
        <strain evidence="2 3">BS2</strain>
    </source>
</reference>
<evidence type="ECO:0000313" key="3">
    <source>
        <dbReference type="Proteomes" id="UP000240254"/>
    </source>
</evidence>
<keyword evidence="1" id="KW-0175">Coiled coil</keyword>
<feature type="coiled-coil region" evidence="1">
    <location>
        <begin position="408"/>
        <end position="442"/>
    </location>
</feature>
<dbReference type="RefSeq" id="WP_065176741.1">
    <property type="nucleotide sequence ID" value="NZ_LZFA01000027.1"/>
</dbReference>
<sequence>MFGVSTDTHQLKMKLADDGLPPKVKYHEKQAMINRFRIEESTMNLLQLRTDIASPDNIDDSAVRYVLYGNLIDPEDQCIFNMIMGVRTSLLVTFVNNLEQLNIIPNFDIKIGATLSADDIQNLSKQIMPQVISTINWKLVDSHAKDCLQTTISLCSMLYIQNFGYGEFYRIYKKSITDNKLLPYFENFTCALFDKITATLDTHTLDALLTIMDLQNDTRLSYLDDYQELNWLQESLRLSYSFANFVAEIDVQAECIDNIVKDEIKSKINNVTTEQDKKSQKIRSAHANLLKAIDTLSLNDQNNDMITILSDTINSIKCIDGNNDSIDKLKNEMKAFIDAGQFSAVKESINNIEKLESRQIEARVFKFNKILDSINTPDIIKAPHYKVNIDPNNPFDSPSNTEEDKLLLSIAEDEIQEKSAKLNKAYDSIALLTNEIDKLKLQISMDRTLTPSMAKFVYGKPSIYDTFNCIREIFPAVIFSDDIEQQISNCKYTDSRKLFRTLELICGDYFNAIISGKPDSVAKNVFSCNGYSQDESKSVRNSKALYSKRIFSINGQQEQFGRHFTLGGDINMQKTVQIYFKIVDSKMYIGYIGKHLPLE</sequence>
<dbReference type="OrthoDB" id="6963491at2"/>
<gene>
    <name evidence="2" type="ORF">CTM88_20680</name>
</gene>
<protein>
    <submittedName>
        <fullName evidence="2">Uncharacterized protein</fullName>
    </submittedName>
</protein>
<dbReference type="Proteomes" id="UP000240254">
    <property type="component" value="Unassembled WGS sequence"/>
</dbReference>
<proteinExistence type="predicted"/>
<evidence type="ECO:0000256" key="1">
    <source>
        <dbReference type="SAM" id="Coils"/>
    </source>
</evidence>